<reference evidence="1" key="2">
    <citation type="journal article" date="2015" name="Fish Shellfish Immunol.">
        <title>Early steps in the European eel (Anguilla anguilla)-Vibrio vulnificus interaction in the gills: Role of the RtxA13 toxin.</title>
        <authorList>
            <person name="Callol A."/>
            <person name="Pajuelo D."/>
            <person name="Ebbesson L."/>
            <person name="Teles M."/>
            <person name="MacKenzie S."/>
            <person name="Amaro C."/>
        </authorList>
    </citation>
    <scope>NUCLEOTIDE SEQUENCE</scope>
</reference>
<proteinExistence type="predicted"/>
<dbReference type="EMBL" id="GBXM01017364">
    <property type="protein sequence ID" value="JAH91213.1"/>
    <property type="molecule type" value="Transcribed_RNA"/>
</dbReference>
<name>A0A0E9WP22_ANGAN</name>
<dbReference type="AlphaFoldDB" id="A0A0E9WP22"/>
<accession>A0A0E9WP22</accession>
<sequence length="27" mass="3387">MSSFYMPLRRKESVLYTHKKIETKKER</sequence>
<evidence type="ECO:0000313" key="1">
    <source>
        <dbReference type="EMBL" id="JAH91213.1"/>
    </source>
</evidence>
<reference evidence="1" key="1">
    <citation type="submission" date="2014-11" db="EMBL/GenBank/DDBJ databases">
        <authorList>
            <person name="Amaro Gonzalez C."/>
        </authorList>
    </citation>
    <scope>NUCLEOTIDE SEQUENCE</scope>
</reference>
<organism evidence="1">
    <name type="scientific">Anguilla anguilla</name>
    <name type="common">European freshwater eel</name>
    <name type="synonym">Muraena anguilla</name>
    <dbReference type="NCBI Taxonomy" id="7936"/>
    <lineage>
        <taxon>Eukaryota</taxon>
        <taxon>Metazoa</taxon>
        <taxon>Chordata</taxon>
        <taxon>Craniata</taxon>
        <taxon>Vertebrata</taxon>
        <taxon>Euteleostomi</taxon>
        <taxon>Actinopterygii</taxon>
        <taxon>Neopterygii</taxon>
        <taxon>Teleostei</taxon>
        <taxon>Anguilliformes</taxon>
        <taxon>Anguillidae</taxon>
        <taxon>Anguilla</taxon>
    </lineage>
</organism>
<protein>
    <submittedName>
        <fullName evidence="1">Uncharacterized protein</fullName>
    </submittedName>
</protein>